<name>A0A0E2YYX1_9GAMM</name>
<dbReference type="PANTHER" id="PTHR30121">
    <property type="entry name" value="UNCHARACTERIZED PROTEIN YJGR-RELATED"/>
    <property type="match status" value="1"/>
</dbReference>
<protein>
    <submittedName>
        <fullName evidence="2">ATPase AAA</fullName>
    </submittedName>
</protein>
<reference evidence="2 3" key="1">
    <citation type="submission" date="2014-07" db="EMBL/GenBank/DDBJ databases">
        <title>Comparative analysis of Nitrosococcus oceani genome inventories of strains from Pacific and Atlantic gyres.</title>
        <authorList>
            <person name="Lim C.K."/>
            <person name="Wang L."/>
            <person name="Sayavedra-Soto L.A."/>
            <person name="Klotz M.G."/>
        </authorList>
    </citation>
    <scope>NUCLEOTIDE SEQUENCE [LARGE SCALE GENOMIC DNA]</scope>
    <source>
        <strain evidence="2 3">C-27</strain>
    </source>
</reference>
<dbReference type="OrthoDB" id="9758751at2"/>
<dbReference type="InterPro" id="IPR027417">
    <property type="entry name" value="P-loop_NTPase"/>
</dbReference>
<evidence type="ECO:0000313" key="3">
    <source>
        <dbReference type="Proteomes" id="UP000028839"/>
    </source>
</evidence>
<accession>A0A0E2YYX1</accession>
<dbReference type="Pfam" id="PF01935">
    <property type="entry name" value="DUF87"/>
    <property type="match status" value="1"/>
</dbReference>
<proteinExistence type="predicted"/>
<dbReference type="Proteomes" id="UP000028839">
    <property type="component" value="Unassembled WGS sequence"/>
</dbReference>
<comment type="caution">
    <text evidence="2">The sequence shown here is derived from an EMBL/GenBank/DDBJ whole genome shotgun (WGS) entry which is preliminary data.</text>
</comment>
<dbReference type="SUPFAM" id="SSF52540">
    <property type="entry name" value="P-loop containing nucleoside triphosphate hydrolases"/>
    <property type="match status" value="2"/>
</dbReference>
<dbReference type="InterPro" id="IPR002789">
    <property type="entry name" value="HerA_central"/>
</dbReference>
<dbReference type="InterPro" id="IPR051162">
    <property type="entry name" value="T4SS_component"/>
</dbReference>
<dbReference type="EMBL" id="JPGN01000082">
    <property type="protein sequence ID" value="KFI18394.1"/>
    <property type="molecule type" value="Genomic_DNA"/>
</dbReference>
<feature type="domain" description="Helicase HerA central" evidence="1">
    <location>
        <begin position="692"/>
        <end position="942"/>
    </location>
</feature>
<dbReference type="PANTHER" id="PTHR30121:SF6">
    <property type="entry name" value="SLR6007 PROTEIN"/>
    <property type="match status" value="1"/>
</dbReference>
<evidence type="ECO:0000313" key="2">
    <source>
        <dbReference type="EMBL" id="KFI18394.1"/>
    </source>
</evidence>
<dbReference type="AlphaFoldDB" id="A0A0E2YYX1"/>
<dbReference type="HOGENOM" id="CLU_011350_0_0_6"/>
<dbReference type="Gene3D" id="3.40.50.300">
    <property type="entry name" value="P-loop containing nucleotide triphosphate hydrolases"/>
    <property type="match status" value="1"/>
</dbReference>
<gene>
    <name evidence="2" type="ORF">IB75_14375</name>
</gene>
<sequence length="1106" mass="123263">MDEYRVLKTVNFDWTMQLQSVWRNSPLHVPGLHENLRTELMETLKERMGSQDQNPLGQIITGPAGAGKTHLLSAIRQEVAALPAWFVLVDMTDIKDFWETVLLGYLNSLQQATSGNRPQFQSLLKHLLNPDVKPQNPFSSFYRTPSRSRKSPLQWLTALLAGKKAQRQEAAPATPRQIAEYGDKELAQVIRQTINRLSTQYPEEIRAHQDALRALMLLNSNDLERANVGYSWLQGMAIDETDRHLFGFLWPQRQPSEIVKSLSWLMSRYAPTLLAFDQLDAIMSQHHITTASSGEGERMTGEQRASQAIIEGIADGFMAVRDTVYRTATILACLEGSWEILRKGSLKSATDRFASPQPLPPINNATLAEEIIALRLAHAYHAHGFTPPYPSWPFQPQVFASAATLLPRELLKRCEEHRLQCLSKGEVIELACFESPPEATETLATIRPDPGLDHAYQELCRQAPIQELLSEEAEDEVLGMLIPALCRCLLRETPLPKSRRGVVDTEFPGDKNYRALHARLRIIDSSQENREQHYCFRALQKTHATAYQNRLNGALTASGIDSKLPFRRLIIVRTTPLPLGKVTREITDKFLQAKGKFAAPNEQDLRTMWALHKLEQQNLPGFEAWLRERHPATQLQWLQETKITECLAADAFPLENNLPLNAKENTDIWAKLPAPKRHNYKATTPSYPSALPVGKILSNPAEKITIPLPLLTQYTGILAGSGSGKTVLLKRWVEEAALLGIPSIVIDRTNTLVSLGEQWPAPPTSWTPEDQEKAEHYHANNEVIIWTPGQADGNPLQLEPLPDLASLLEQPEKFQQALEMAQSTLKEIVAPGKSAHSDYKMDVLTAALKLFAIQKGKTLPDLIAILSHLPAEISTSISSAARLGSEMAQRLQAEIQNNRLFYPESPFLDPGCLFKGTSANRSRISIINLAGLPDLKTQQQFLNQLAITLLGWIKQHSASPSMPVQGFLILDEAEDFIPAEQSTPCKDNLLKLAEYAPTGGLGLVFSTQNPKNIAPPIISDCFTQFAGKASAPAIIEAIREQFKIRGGEEDDIPVLEAGHFYLHTEGMPAPVKVAIPWCLSYHPPHPPEKAEVLKRAAASRLQAQNP</sequence>
<evidence type="ECO:0000259" key="1">
    <source>
        <dbReference type="Pfam" id="PF01935"/>
    </source>
</evidence>
<organism evidence="2 3">
    <name type="scientific">Nitrosococcus oceani C-27</name>
    <dbReference type="NCBI Taxonomy" id="314279"/>
    <lineage>
        <taxon>Bacteria</taxon>
        <taxon>Pseudomonadati</taxon>
        <taxon>Pseudomonadota</taxon>
        <taxon>Gammaproteobacteria</taxon>
        <taxon>Chromatiales</taxon>
        <taxon>Chromatiaceae</taxon>
        <taxon>Nitrosococcus</taxon>
    </lineage>
</organism>